<keyword evidence="2 7" id="KW-0378">Hydrolase</keyword>
<evidence type="ECO:0000256" key="4">
    <source>
        <dbReference type="ARBA" id="ARBA00023277"/>
    </source>
</evidence>
<comment type="similarity">
    <text evidence="8">Belongs to the glycosyl hydrolase 18 family.</text>
</comment>
<keyword evidence="6" id="KW-0624">Polysaccharide degradation</keyword>
<evidence type="ECO:0000256" key="5">
    <source>
        <dbReference type="ARBA" id="ARBA00023295"/>
    </source>
</evidence>
<proteinExistence type="inferred from homology"/>
<keyword evidence="5 7" id="KW-0326">Glycosidase</keyword>
<dbReference type="SUPFAM" id="SSF51445">
    <property type="entry name" value="(Trans)glycosidases"/>
    <property type="match status" value="1"/>
</dbReference>
<evidence type="ECO:0000256" key="6">
    <source>
        <dbReference type="ARBA" id="ARBA00023326"/>
    </source>
</evidence>
<evidence type="ECO:0000259" key="9">
    <source>
        <dbReference type="PROSITE" id="PS51910"/>
    </source>
</evidence>
<dbReference type="GO" id="GO:0005576">
    <property type="term" value="C:extracellular region"/>
    <property type="evidence" value="ECO:0007669"/>
    <property type="project" value="TreeGrafter"/>
</dbReference>
<dbReference type="GO" id="GO:0008061">
    <property type="term" value="F:chitin binding"/>
    <property type="evidence" value="ECO:0007669"/>
    <property type="project" value="InterPro"/>
</dbReference>
<dbReference type="InterPro" id="IPR001223">
    <property type="entry name" value="Glyco_hydro18_cat"/>
</dbReference>
<gene>
    <name evidence="10" type="ORF">PSHT_00910</name>
</gene>
<protein>
    <recommendedName>
        <fullName evidence="9">GH18 domain-containing protein</fullName>
    </recommendedName>
</protein>
<evidence type="ECO:0000256" key="7">
    <source>
        <dbReference type="RuleBase" id="RU000489"/>
    </source>
</evidence>
<dbReference type="EMBL" id="PKSM01000007">
    <property type="protein sequence ID" value="POW22717.1"/>
    <property type="molecule type" value="Genomic_DNA"/>
</dbReference>
<evidence type="ECO:0000256" key="1">
    <source>
        <dbReference type="ARBA" id="ARBA00000822"/>
    </source>
</evidence>
<keyword evidence="4" id="KW-0119">Carbohydrate metabolism</keyword>
<dbReference type="VEuPathDB" id="FungiDB:PSTT_08874"/>
<dbReference type="PANTHER" id="PTHR11177:SF317">
    <property type="entry name" value="CHITINASE 12-RELATED"/>
    <property type="match status" value="1"/>
</dbReference>
<keyword evidence="11" id="KW-1185">Reference proteome</keyword>
<reference evidence="11" key="2">
    <citation type="journal article" date="2018" name="BMC Genomics">
        <title>Genomic insights into host adaptation between the wheat stripe rust pathogen (Puccinia striiformis f. sp. tritici) and the barley stripe rust pathogen (Puccinia striiformis f. sp. hordei).</title>
        <authorList>
            <person name="Xia C."/>
            <person name="Wang M."/>
            <person name="Yin C."/>
            <person name="Cornejo O.E."/>
            <person name="Hulbert S.H."/>
            <person name="Chen X."/>
        </authorList>
    </citation>
    <scope>NUCLEOTIDE SEQUENCE [LARGE SCALE GENOMIC DNA]</scope>
    <source>
        <strain evidence="11">93TX-2</strain>
    </source>
</reference>
<dbReference type="InterPro" id="IPR050314">
    <property type="entry name" value="Glycosyl_Hydrlase_18"/>
</dbReference>
<evidence type="ECO:0000256" key="3">
    <source>
        <dbReference type="ARBA" id="ARBA00023024"/>
    </source>
</evidence>
<dbReference type="PROSITE" id="PS51910">
    <property type="entry name" value="GH18_2"/>
    <property type="match status" value="1"/>
</dbReference>
<dbReference type="AlphaFoldDB" id="A0A2S4WLZ7"/>
<dbReference type="OrthoDB" id="73875at2759"/>
<reference evidence="10 11" key="1">
    <citation type="submission" date="2017-12" db="EMBL/GenBank/DDBJ databases">
        <title>Gene loss provides genomic basis for host adaptation in cereal stripe rust fungi.</title>
        <authorList>
            <person name="Xia C."/>
        </authorList>
    </citation>
    <scope>NUCLEOTIDE SEQUENCE [LARGE SCALE GENOMIC DNA]</scope>
    <source>
        <strain evidence="10 11">93TX-2</strain>
    </source>
</reference>
<dbReference type="InterPro" id="IPR011583">
    <property type="entry name" value="Chitinase_II/V-like_cat"/>
</dbReference>
<dbReference type="SMART" id="SM00636">
    <property type="entry name" value="Glyco_18"/>
    <property type="match status" value="1"/>
</dbReference>
<dbReference type="Proteomes" id="UP000238274">
    <property type="component" value="Unassembled WGS sequence"/>
</dbReference>
<dbReference type="VEuPathDB" id="FungiDB:PSHT_00910"/>
<dbReference type="GO" id="GO:0006032">
    <property type="term" value="P:chitin catabolic process"/>
    <property type="evidence" value="ECO:0007669"/>
    <property type="project" value="UniProtKB-KW"/>
</dbReference>
<dbReference type="GO" id="GO:0000272">
    <property type="term" value="P:polysaccharide catabolic process"/>
    <property type="evidence" value="ECO:0007669"/>
    <property type="project" value="UniProtKB-KW"/>
</dbReference>
<name>A0A2S4WLZ7_9BASI</name>
<dbReference type="Pfam" id="PF00704">
    <property type="entry name" value="Glyco_hydro_18"/>
    <property type="match status" value="1"/>
</dbReference>
<dbReference type="PANTHER" id="PTHR11177">
    <property type="entry name" value="CHITINASE"/>
    <property type="match status" value="1"/>
</dbReference>
<keyword evidence="3" id="KW-0146">Chitin degradation</keyword>
<reference evidence="11" key="3">
    <citation type="journal article" date="2018" name="Mol. Plant Microbe Interact.">
        <title>Genome sequence resources for the wheat stripe rust pathogen (Puccinia striiformis f. sp. tritici) and the barley stripe rust pathogen (Puccinia striiformis f. sp. hordei).</title>
        <authorList>
            <person name="Xia C."/>
            <person name="Wang M."/>
            <person name="Yin C."/>
            <person name="Cornejo O.E."/>
            <person name="Hulbert S.H."/>
            <person name="Chen X."/>
        </authorList>
    </citation>
    <scope>NUCLEOTIDE SEQUENCE [LARGE SCALE GENOMIC DNA]</scope>
    <source>
        <strain evidence="11">93TX-2</strain>
    </source>
</reference>
<comment type="catalytic activity">
    <reaction evidence="1">
        <text>Random endo-hydrolysis of N-acetyl-beta-D-glucosaminide (1-&gt;4)-beta-linkages in chitin and chitodextrins.</text>
        <dbReference type="EC" id="3.2.1.14"/>
    </reaction>
</comment>
<organism evidence="10 11">
    <name type="scientific">Puccinia striiformis</name>
    <dbReference type="NCBI Taxonomy" id="27350"/>
    <lineage>
        <taxon>Eukaryota</taxon>
        <taxon>Fungi</taxon>
        <taxon>Dikarya</taxon>
        <taxon>Basidiomycota</taxon>
        <taxon>Pucciniomycotina</taxon>
        <taxon>Pucciniomycetes</taxon>
        <taxon>Pucciniales</taxon>
        <taxon>Pucciniaceae</taxon>
        <taxon>Puccinia</taxon>
    </lineage>
</organism>
<evidence type="ECO:0000313" key="10">
    <source>
        <dbReference type="EMBL" id="POW22717.1"/>
    </source>
</evidence>
<evidence type="ECO:0000256" key="8">
    <source>
        <dbReference type="RuleBase" id="RU004453"/>
    </source>
</evidence>
<feature type="domain" description="GH18" evidence="9">
    <location>
        <begin position="88"/>
        <end position="459"/>
    </location>
</feature>
<dbReference type="Gene3D" id="3.20.20.80">
    <property type="entry name" value="Glycosidases"/>
    <property type="match status" value="2"/>
</dbReference>
<dbReference type="InterPro" id="IPR001579">
    <property type="entry name" value="Glyco_hydro_18_chit_AS"/>
</dbReference>
<sequence length="493" mass="55703">MCCPVTLPTTLGRIKGVILGPILRVALQAEEFSTAFKDPEIDKTWYLEGKYSNQTPQLNYVMNVLAFSLLLTAINFRQSISWADRGKQVVSGYYPAYNSRIQPPSKIPWSHYTHIDYFVAPVQNDAGNPLKIEDEKNLKETVQLAKAHNVSISLCIGGWTGSKFFSPLVNTDESRQKFATSLVRIIKEHQFDGIDLDWEYPGVPGQEGNIISPSDTDNFLKFLQILRKKFGPDYRISAAVSVKGFMGADGKYLKDTKAFSKVLDYITIMAYDIYVSGAGAKLSTIQIFSFRSNQYLGEERVQIKENLAWTPRYGYAYTLLSSELQATKFSGLKQKSSLLFQNITAQPPQGGKISATPGHWLYKELFLDDKLAKDGRRGTSGYKRHFDECSRTFQFCLGPPFLFNKDNKNLIVYDDRRSIFEKALFAKSKKLGGINIFDTTGDTPDRKLVETIHVLYSNKKSNKTALSKKLNGEDSSNKKNKFSLKKTCTKLQR</sequence>
<accession>A0A2S4WLZ7</accession>
<evidence type="ECO:0000313" key="11">
    <source>
        <dbReference type="Proteomes" id="UP000238274"/>
    </source>
</evidence>
<dbReference type="InterPro" id="IPR017853">
    <property type="entry name" value="GH"/>
</dbReference>
<dbReference type="PROSITE" id="PS01095">
    <property type="entry name" value="GH18_1"/>
    <property type="match status" value="1"/>
</dbReference>
<evidence type="ECO:0000256" key="2">
    <source>
        <dbReference type="ARBA" id="ARBA00022801"/>
    </source>
</evidence>
<dbReference type="GO" id="GO:0008843">
    <property type="term" value="F:endochitinase activity"/>
    <property type="evidence" value="ECO:0007669"/>
    <property type="project" value="UniProtKB-EC"/>
</dbReference>
<comment type="caution">
    <text evidence="10">The sequence shown here is derived from an EMBL/GenBank/DDBJ whole genome shotgun (WGS) entry which is preliminary data.</text>
</comment>